<dbReference type="Gene3D" id="3.40.50.300">
    <property type="entry name" value="P-loop containing nucleotide triphosphate hydrolases"/>
    <property type="match status" value="1"/>
</dbReference>
<evidence type="ECO:0000256" key="7">
    <source>
        <dbReference type="ARBA" id="ARBA00022845"/>
    </source>
</evidence>
<evidence type="ECO:0000256" key="5">
    <source>
        <dbReference type="ARBA" id="ARBA00022741"/>
    </source>
</evidence>
<keyword evidence="9" id="KW-0342">GTP-binding</keyword>
<dbReference type="Gene3D" id="2.40.30.10">
    <property type="entry name" value="Translation factors"/>
    <property type="match status" value="2"/>
</dbReference>
<keyword evidence="8" id="KW-0648">Protein biosynthesis</keyword>
<feature type="compositionally biased region" description="Basic and acidic residues" evidence="11">
    <location>
        <begin position="466"/>
        <end position="476"/>
    </location>
</feature>
<dbReference type="Pfam" id="PF00009">
    <property type="entry name" value="GTP_EFTU"/>
    <property type="match status" value="1"/>
</dbReference>
<reference evidence="13 14" key="1">
    <citation type="submission" date="2022-05" db="EMBL/GenBank/DDBJ databases">
        <authorList>
            <consortium name="Genoscope - CEA"/>
            <person name="William W."/>
        </authorList>
    </citation>
    <scope>NUCLEOTIDE SEQUENCE [LARGE SCALE GENOMIC DNA]</scope>
</reference>
<dbReference type="Gene3D" id="1.10.8.10">
    <property type="entry name" value="DNA helicase RuvA subunit, C-terminal domain"/>
    <property type="match status" value="1"/>
</dbReference>
<dbReference type="Pfam" id="PF08938">
    <property type="entry name" value="HBS1_N"/>
    <property type="match status" value="1"/>
</dbReference>
<dbReference type="CDD" id="cd16267">
    <property type="entry name" value="HBS1-like_II"/>
    <property type="match status" value="1"/>
</dbReference>
<keyword evidence="6" id="KW-0378">Hydrolase</keyword>
<dbReference type="InterPro" id="IPR015033">
    <property type="entry name" value="HBS1-like_N"/>
</dbReference>
<protein>
    <recommendedName>
        <fullName evidence="12">Tr-type G domain-containing protein</fullName>
    </recommendedName>
</protein>
<name>A0ABN8NVP9_9CNID</name>
<sequence length="922" mass="100261">VICCVIPDLSDDVYGHSVEDYDLAVSPTTAEQFIFRRSNSRDPNLSSYMADRFGRVDEEDEEESEEETFASSQDYRRPQLDPTSEAKLSSCMDQLHSILGETLHEPTAVTAVLQSNFDLERALDQILSQGGKQDLKANLDPDESEGSVSCKTDTLTKDVHVKRNQHKKYNTEESCSNHNAGITERKAALLMSDSQLSKSAVTGSHVNVPNELSLGALTRDESLSRPLGMLSCQAVTSLPLDQSKASSQKYLVTAPLSSLIQSGGALSGQAAATQPPNLSQSKALSQNPLLSAPLSSLTKSEKTSPSQVQDRVLTPSQYSLLSAPLSSFSQPGGSLSSQATTSQPLDLLQTSSQNSLRSAPLSSLSQPGGSLLSLASTSQPLDLSRASPQSSLLSVPLSSLTDTFRAGRKEVKLLHPVQNHVSLDAKKAEAAPVVTSVQDKPVIGFSTPPVNNKKSRESSPENETETDQRQANKKQMEKDQLLAEAHEEYHKRRKGKTLLNLVVIGHVDAGKSTLMGHLLYRLGDVSKKAMHKYETESKKAGKASFAYAWVLDETGEERERGITMDVGLTRFETETKLITLMDAPGHKDFIPNMITGASQADVAILVVGSSTGEFESGFEAGGQTREHALLVRSLGVTQLIVAVNKLDNVGWSEARYNHVVGKLKHFLKQAGFKDSDVVYVPCSGLTGENLTKCCNEPLLRKWYNGPTLLDRIDNFKPPKRELEKPFRFCVSDVYKGMGAGINVTGKLEAGKLQNGDKIMVMPAGEQGLVKALSIHDEPVQLACAGDHVTLTLTGLDMMHVGVGSVLCPPSSPIKCTMKLKARILVFNIRVPITKGFMVLFHYKTLNEPATIHRLCSVLHKSTGEVLQKKPRCLTKNSNAEVVIHTFKPVCVELYKDYKDLGRFMLRYGGETIAAGVVTEVSS</sequence>
<evidence type="ECO:0000256" key="9">
    <source>
        <dbReference type="ARBA" id="ARBA00023134"/>
    </source>
</evidence>
<feature type="region of interest" description="Disordered" evidence="11">
    <location>
        <begin position="441"/>
        <end position="476"/>
    </location>
</feature>
<dbReference type="InterPro" id="IPR000795">
    <property type="entry name" value="T_Tr_GTP-bd_dom"/>
</dbReference>
<dbReference type="InterPro" id="IPR027417">
    <property type="entry name" value="P-loop_NTPase"/>
</dbReference>
<dbReference type="InterPro" id="IPR009000">
    <property type="entry name" value="Transl_B-barrel_sf"/>
</dbReference>
<dbReference type="CDD" id="cd04093">
    <property type="entry name" value="HBS1_C_III"/>
    <property type="match status" value="1"/>
</dbReference>
<dbReference type="InterPro" id="IPR037189">
    <property type="entry name" value="HBS1-like_N_sf"/>
</dbReference>
<evidence type="ECO:0000313" key="14">
    <source>
        <dbReference type="Proteomes" id="UP001159405"/>
    </source>
</evidence>
<feature type="non-terminal residue" evidence="13">
    <location>
        <position position="1"/>
    </location>
</feature>
<dbReference type="PRINTS" id="PR00315">
    <property type="entry name" value="ELONGATNFCT"/>
</dbReference>
<organism evidence="13 14">
    <name type="scientific">Porites lobata</name>
    <dbReference type="NCBI Taxonomy" id="104759"/>
    <lineage>
        <taxon>Eukaryota</taxon>
        <taxon>Metazoa</taxon>
        <taxon>Cnidaria</taxon>
        <taxon>Anthozoa</taxon>
        <taxon>Hexacorallia</taxon>
        <taxon>Scleractinia</taxon>
        <taxon>Fungiina</taxon>
        <taxon>Poritidae</taxon>
        <taxon>Porites</taxon>
    </lineage>
</organism>
<evidence type="ECO:0000313" key="13">
    <source>
        <dbReference type="EMBL" id="CAH3120293.1"/>
    </source>
</evidence>
<dbReference type="SUPFAM" id="SSF50465">
    <property type="entry name" value="EF-Tu/eEF-1alpha/eIF2-gamma C-terminal domain"/>
    <property type="match status" value="1"/>
</dbReference>
<keyword evidence="4" id="KW-0597">Phosphoprotein</keyword>
<evidence type="ECO:0000256" key="2">
    <source>
        <dbReference type="ARBA" id="ARBA00007249"/>
    </source>
</evidence>
<dbReference type="CDD" id="cd01883">
    <property type="entry name" value="EF1_alpha"/>
    <property type="match status" value="1"/>
</dbReference>
<keyword evidence="14" id="KW-1185">Reference proteome</keyword>
<evidence type="ECO:0000256" key="1">
    <source>
        <dbReference type="ARBA" id="ARBA00004496"/>
    </source>
</evidence>
<comment type="similarity">
    <text evidence="2">Belongs to the TRAFAC class translation factor GTPase superfamily. Classic translation factor GTPase family. EF-Tu/EF-1A subfamily.</text>
</comment>
<dbReference type="Proteomes" id="UP001159405">
    <property type="component" value="Unassembled WGS sequence"/>
</dbReference>
<evidence type="ECO:0000256" key="6">
    <source>
        <dbReference type="ARBA" id="ARBA00022801"/>
    </source>
</evidence>
<dbReference type="PANTHER" id="PTHR23115">
    <property type="entry name" value="TRANSLATION FACTOR"/>
    <property type="match status" value="1"/>
</dbReference>
<feature type="compositionally biased region" description="Acidic residues" evidence="11">
    <location>
        <begin position="57"/>
        <end position="68"/>
    </location>
</feature>
<evidence type="ECO:0000256" key="8">
    <source>
        <dbReference type="ARBA" id="ARBA00022917"/>
    </source>
</evidence>
<accession>A0ABN8NVP9</accession>
<dbReference type="InterPro" id="IPR009001">
    <property type="entry name" value="Transl_elong_EF1A/Init_IF2_C"/>
</dbReference>
<evidence type="ECO:0000256" key="10">
    <source>
        <dbReference type="ARBA" id="ARBA00049117"/>
    </source>
</evidence>
<dbReference type="SUPFAM" id="SSF52540">
    <property type="entry name" value="P-loop containing nucleoside triphosphate hydrolases"/>
    <property type="match status" value="1"/>
</dbReference>
<comment type="caution">
    <text evidence="13">The sequence shown here is derived from an EMBL/GenBank/DDBJ whole genome shotgun (WGS) entry which is preliminary data.</text>
</comment>
<feature type="domain" description="Tr-type G" evidence="12">
    <location>
        <begin position="496"/>
        <end position="723"/>
    </location>
</feature>
<dbReference type="SUPFAM" id="SSF50447">
    <property type="entry name" value="Translation proteins"/>
    <property type="match status" value="1"/>
</dbReference>
<comment type="subcellular location">
    <subcellularLocation>
        <location evidence="1">Cytoplasm</location>
    </subcellularLocation>
</comment>
<keyword evidence="7" id="KW-0810">Translation regulation</keyword>
<gene>
    <name evidence="13" type="ORF">PLOB_00027828</name>
</gene>
<evidence type="ECO:0000256" key="4">
    <source>
        <dbReference type="ARBA" id="ARBA00022553"/>
    </source>
</evidence>
<feature type="region of interest" description="Disordered" evidence="11">
    <location>
        <begin position="55"/>
        <end position="81"/>
    </location>
</feature>
<evidence type="ECO:0000259" key="12">
    <source>
        <dbReference type="PROSITE" id="PS51722"/>
    </source>
</evidence>
<dbReference type="InterPro" id="IPR054696">
    <property type="entry name" value="GTP-eEF1A_C"/>
</dbReference>
<keyword evidence="3" id="KW-0963">Cytoplasm</keyword>
<evidence type="ECO:0000256" key="11">
    <source>
        <dbReference type="SAM" id="MobiDB-lite"/>
    </source>
</evidence>
<comment type="catalytic activity">
    <reaction evidence="10">
        <text>GTP + H2O = GDP + phosphate + H(+)</text>
        <dbReference type="Rhea" id="RHEA:19669"/>
        <dbReference type="ChEBI" id="CHEBI:15377"/>
        <dbReference type="ChEBI" id="CHEBI:15378"/>
        <dbReference type="ChEBI" id="CHEBI:37565"/>
        <dbReference type="ChEBI" id="CHEBI:43474"/>
        <dbReference type="ChEBI" id="CHEBI:58189"/>
    </reaction>
    <physiologicalReaction direction="left-to-right" evidence="10">
        <dbReference type="Rhea" id="RHEA:19670"/>
    </physiologicalReaction>
</comment>
<dbReference type="EMBL" id="CALNXK010000034">
    <property type="protein sequence ID" value="CAH3120293.1"/>
    <property type="molecule type" value="Genomic_DNA"/>
</dbReference>
<dbReference type="SUPFAM" id="SSF109732">
    <property type="entry name" value="HBS1-like domain"/>
    <property type="match status" value="1"/>
</dbReference>
<proteinExistence type="inferred from homology"/>
<keyword evidence="5" id="KW-0547">Nucleotide-binding</keyword>
<dbReference type="InterPro" id="IPR050100">
    <property type="entry name" value="TRAFAC_GTPase_members"/>
</dbReference>
<evidence type="ECO:0000256" key="3">
    <source>
        <dbReference type="ARBA" id="ARBA00022490"/>
    </source>
</evidence>
<dbReference type="Pfam" id="PF22594">
    <property type="entry name" value="GTP-eEF1A_C"/>
    <property type="match status" value="1"/>
</dbReference>
<dbReference type="PROSITE" id="PS51722">
    <property type="entry name" value="G_TR_2"/>
    <property type="match status" value="1"/>
</dbReference>